<comment type="caution">
    <text evidence="1">The sequence shown here is derived from an EMBL/GenBank/DDBJ whole genome shotgun (WGS) entry which is preliminary data.</text>
</comment>
<accession>A0A9K3DMW8</accession>
<dbReference type="Gramene" id="mRNA:HanXRQr2_Chr16g0727121">
    <property type="protein sequence ID" value="CDS:HanXRQr2_Chr16g0727121.1"/>
    <property type="gene ID" value="HanXRQr2_Chr16g0727121"/>
</dbReference>
<reference evidence="1" key="2">
    <citation type="submission" date="2020-06" db="EMBL/GenBank/DDBJ databases">
        <title>Helianthus annuus Genome sequencing and assembly Release 2.</title>
        <authorList>
            <person name="Gouzy J."/>
            <person name="Langlade N."/>
            <person name="Munos S."/>
        </authorList>
    </citation>
    <scope>NUCLEOTIDE SEQUENCE</scope>
    <source>
        <tissue evidence="1">Leaves</tissue>
    </source>
</reference>
<organism evidence="1 2">
    <name type="scientific">Helianthus annuus</name>
    <name type="common">Common sunflower</name>
    <dbReference type="NCBI Taxonomy" id="4232"/>
    <lineage>
        <taxon>Eukaryota</taxon>
        <taxon>Viridiplantae</taxon>
        <taxon>Streptophyta</taxon>
        <taxon>Embryophyta</taxon>
        <taxon>Tracheophyta</taxon>
        <taxon>Spermatophyta</taxon>
        <taxon>Magnoliopsida</taxon>
        <taxon>eudicotyledons</taxon>
        <taxon>Gunneridae</taxon>
        <taxon>Pentapetalae</taxon>
        <taxon>asterids</taxon>
        <taxon>campanulids</taxon>
        <taxon>Asterales</taxon>
        <taxon>Asteraceae</taxon>
        <taxon>Asteroideae</taxon>
        <taxon>Heliantheae alliance</taxon>
        <taxon>Heliantheae</taxon>
        <taxon>Helianthus</taxon>
    </lineage>
</organism>
<gene>
    <name evidence="1" type="ORF">HanXRQr2_Chr16g0727121</name>
</gene>
<dbReference type="Proteomes" id="UP000215914">
    <property type="component" value="Unassembled WGS sequence"/>
</dbReference>
<dbReference type="EMBL" id="MNCJ02000331">
    <property type="protein sequence ID" value="KAF5758250.1"/>
    <property type="molecule type" value="Genomic_DNA"/>
</dbReference>
<protein>
    <submittedName>
        <fullName evidence="1">Uncharacterized protein</fullName>
    </submittedName>
</protein>
<evidence type="ECO:0000313" key="2">
    <source>
        <dbReference type="Proteomes" id="UP000215914"/>
    </source>
</evidence>
<name>A0A9K3DMW8_HELAN</name>
<reference evidence="1" key="1">
    <citation type="journal article" date="2017" name="Nature">
        <title>The sunflower genome provides insights into oil metabolism, flowering and Asterid evolution.</title>
        <authorList>
            <person name="Badouin H."/>
            <person name="Gouzy J."/>
            <person name="Grassa C.J."/>
            <person name="Murat F."/>
            <person name="Staton S.E."/>
            <person name="Cottret L."/>
            <person name="Lelandais-Briere C."/>
            <person name="Owens G.L."/>
            <person name="Carrere S."/>
            <person name="Mayjonade B."/>
            <person name="Legrand L."/>
            <person name="Gill N."/>
            <person name="Kane N.C."/>
            <person name="Bowers J.E."/>
            <person name="Hubner S."/>
            <person name="Bellec A."/>
            <person name="Berard A."/>
            <person name="Berges H."/>
            <person name="Blanchet N."/>
            <person name="Boniface M.C."/>
            <person name="Brunel D."/>
            <person name="Catrice O."/>
            <person name="Chaidir N."/>
            <person name="Claudel C."/>
            <person name="Donnadieu C."/>
            <person name="Faraut T."/>
            <person name="Fievet G."/>
            <person name="Helmstetter N."/>
            <person name="King M."/>
            <person name="Knapp S.J."/>
            <person name="Lai Z."/>
            <person name="Le Paslier M.C."/>
            <person name="Lippi Y."/>
            <person name="Lorenzon L."/>
            <person name="Mandel J.R."/>
            <person name="Marage G."/>
            <person name="Marchand G."/>
            <person name="Marquand E."/>
            <person name="Bret-Mestries E."/>
            <person name="Morien E."/>
            <person name="Nambeesan S."/>
            <person name="Nguyen T."/>
            <person name="Pegot-Espagnet P."/>
            <person name="Pouilly N."/>
            <person name="Raftis F."/>
            <person name="Sallet E."/>
            <person name="Schiex T."/>
            <person name="Thomas J."/>
            <person name="Vandecasteele C."/>
            <person name="Vares D."/>
            <person name="Vear F."/>
            <person name="Vautrin S."/>
            <person name="Crespi M."/>
            <person name="Mangin B."/>
            <person name="Burke J.M."/>
            <person name="Salse J."/>
            <person name="Munos S."/>
            <person name="Vincourt P."/>
            <person name="Rieseberg L.H."/>
            <person name="Langlade N.B."/>
        </authorList>
    </citation>
    <scope>NUCLEOTIDE SEQUENCE</scope>
    <source>
        <tissue evidence="1">Leaves</tissue>
    </source>
</reference>
<evidence type="ECO:0000313" key="1">
    <source>
        <dbReference type="EMBL" id="KAF5758250.1"/>
    </source>
</evidence>
<proteinExistence type="predicted"/>
<dbReference type="AlphaFoldDB" id="A0A9K3DMW8"/>
<sequence length="102" mass="11877">MASSKNDIQVQFSRFTETEVDQFCLDHGIGPLLGSVAPGDRTANKCPDGHNNSNNKKKYRWGLIFERYFDIRLFQSSIIVEQFCCKTTLKNKDYFYNLIPRF</sequence>
<keyword evidence="2" id="KW-1185">Reference proteome</keyword>